<dbReference type="PROSITE" id="PS51194">
    <property type="entry name" value="HELICASE_CTER"/>
    <property type="match status" value="1"/>
</dbReference>
<evidence type="ECO:0000256" key="6">
    <source>
        <dbReference type="PROSITE-ProRule" id="PRU00552"/>
    </source>
</evidence>
<feature type="short sequence motif" description="Q motif" evidence="6">
    <location>
        <begin position="1"/>
        <end position="30"/>
    </location>
</feature>
<protein>
    <recommendedName>
        <fullName evidence="1">RNA helicase</fullName>
        <ecNumber evidence="1">3.6.4.13</ecNumber>
    </recommendedName>
</protein>
<dbReference type="InterPro" id="IPR011545">
    <property type="entry name" value="DEAD/DEAH_box_helicase_dom"/>
</dbReference>
<dbReference type="Pfam" id="PF00271">
    <property type="entry name" value="Helicase_C"/>
    <property type="match status" value="1"/>
</dbReference>
<dbReference type="Gene3D" id="3.40.50.300">
    <property type="entry name" value="P-loop containing nucleotide triphosphate hydrolases"/>
    <property type="match status" value="2"/>
</dbReference>
<dbReference type="PROSITE" id="PS51192">
    <property type="entry name" value="HELICASE_ATP_BIND_1"/>
    <property type="match status" value="1"/>
</dbReference>
<dbReference type="STRING" id="2741.SAMN04489866_103175"/>
<dbReference type="InterPro" id="IPR044742">
    <property type="entry name" value="DEAD/DEAH_RhlB"/>
</dbReference>
<dbReference type="InterPro" id="IPR027417">
    <property type="entry name" value="P-loop_NTPase"/>
</dbReference>
<dbReference type="PROSITE" id="PS51195">
    <property type="entry name" value="Q_MOTIF"/>
    <property type="match status" value="1"/>
</dbReference>
<organism evidence="11 12">
    <name type="scientific">Peptococcus niger</name>
    <dbReference type="NCBI Taxonomy" id="2741"/>
    <lineage>
        <taxon>Bacteria</taxon>
        <taxon>Bacillati</taxon>
        <taxon>Bacillota</taxon>
        <taxon>Clostridia</taxon>
        <taxon>Eubacteriales</taxon>
        <taxon>Peptococcaceae</taxon>
        <taxon>Peptococcus</taxon>
    </lineage>
</organism>
<sequence>MTFADLGLTDTSRQALKDLFGVTDPTSIQAKAYPPLAQGRSVALADITGSGKTLAYLLPLLTDDLLAASENRLLIIAPTAELCKQIADVADAYCTALGHPQAVTAAFGGANIRYQLEQLGKRPPVVIGTPGRILELFNRRKLNGQTIRTLILDEVDALLGKPADIADLQKRLLRDVQLVLVSASLQDDQLAFFNRDLLRLAGDGALNTRIHHLILPCQSSRKFDQLRPLLFALQGSGTSLVFLNALDQIDRIVARLRHLGLPAAGLYSAMHKNDRQAVMQGVRKGDITILVSSDLAARGLDLPIIDQVIHLDFPNDPTTYVHRAGRTARGPEAEGASVVLVAGRDEAALRIYERELGIHFDKMFVRDGLCYLGEAPEKAEKPTPSSKSFKAKKKKTAPKPPPKKKSKKAPKHAARKKAQQKKKR</sequence>
<evidence type="ECO:0000256" key="2">
    <source>
        <dbReference type="ARBA" id="ARBA00022741"/>
    </source>
</evidence>
<feature type="region of interest" description="Disordered" evidence="7">
    <location>
        <begin position="375"/>
        <end position="424"/>
    </location>
</feature>
<accession>A0A1G6V052</accession>
<evidence type="ECO:0000313" key="11">
    <source>
        <dbReference type="EMBL" id="SDD46316.1"/>
    </source>
</evidence>
<keyword evidence="5" id="KW-0067">ATP-binding</keyword>
<evidence type="ECO:0000256" key="7">
    <source>
        <dbReference type="SAM" id="MobiDB-lite"/>
    </source>
</evidence>
<keyword evidence="4 11" id="KW-0347">Helicase</keyword>
<evidence type="ECO:0000259" key="9">
    <source>
        <dbReference type="PROSITE" id="PS51194"/>
    </source>
</evidence>
<dbReference type="InterPro" id="IPR014001">
    <property type="entry name" value="Helicase_ATP-bd"/>
</dbReference>
<dbReference type="GO" id="GO:0003723">
    <property type="term" value="F:RNA binding"/>
    <property type="evidence" value="ECO:0007669"/>
    <property type="project" value="TreeGrafter"/>
</dbReference>
<evidence type="ECO:0000256" key="5">
    <source>
        <dbReference type="ARBA" id="ARBA00022840"/>
    </source>
</evidence>
<keyword evidence="2" id="KW-0547">Nucleotide-binding</keyword>
<dbReference type="GO" id="GO:0005524">
    <property type="term" value="F:ATP binding"/>
    <property type="evidence" value="ECO:0007669"/>
    <property type="project" value="UniProtKB-KW"/>
</dbReference>
<dbReference type="PANTHER" id="PTHR47963:SF8">
    <property type="entry name" value="ATP-DEPENDENT RNA HELICASE DEAD"/>
    <property type="match status" value="1"/>
</dbReference>
<evidence type="ECO:0000256" key="1">
    <source>
        <dbReference type="ARBA" id="ARBA00012552"/>
    </source>
</evidence>
<dbReference type="PANTHER" id="PTHR47963">
    <property type="entry name" value="DEAD-BOX ATP-DEPENDENT RNA HELICASE 47, MITOCHONDRIAL"/>
    <property type="match status" value="1"/>
</dbReference>
<evidence type="ECO:0000256" key="4">
    <source>
        <dbReference type="ARBA" id="ARBA00022806"/>
    </source>
</evidence>
<name>A0A1G6V052_PEPNI</name>
<feature type="compositionally biased region" description="Basic residues" evidence="7">
    <location>
        <begin position="389"/>
        <end position="424"/>
    </location>
</feature>
<feature type="domain" description="DEAD-box RNA helicase Q" evidence="10">
    <location>
        <begin position="1"/>
        <end position="30"/>
    </location>
</feature>
<dbReference type="SUPFAM" id="SSF52540">
    <property type="entry name" value="P-loop containing nucleoside triphosphate hydrolases"/>
    <property type="match status" value="1"/>
</dbReference>
<dbReference type="CDD" id="cd18787">
    <property type="entry name" value="SF2_C_DEAD"/>
    <property type="match status" value="1"/>
</dbReference>
<dbReference type="SMART" id="SM00490">
    <property type="entry name" value="HELICc"/>
    <property type="match status" value="1"/>
</dbReference>
<dbReference type="InterPro" id="IPR014014">
    <property type="entry name" value="RNA_helicase_DEAD_Q_motif"/>
</dbReference>
<evidence type="ECO:0000259" key="8">
    <source>
        <dbReference type="PROSITE" id="PS51192"/>
    </source>
</evidence>
<keyword evidence="3" id="KW-0378">Hydrolase</keyword>
<proteinExistence type="predicted"/>
<evidence type="ECO:0000259" key="10">
    <source>
        <dbReference type="PROSITE" id="PS51195"/>
    </source>
</evidence>
<dbReference type="SMART" id="SM00487">
    <property type="entry name" value="DEXDc"/>
    <property type="match status" value="1"/>
</dbReference>
<evidence type="ECO:0000313" key="12">
    <source>
        <dbReference type="Proteomes" id="UP000198995"/>
    </source>
</evidence>
<feature type="domain" description="Helicase C-terminal" evidence="9">
    <location>
        <begin position="225"/>
        <end position="383"/>
    </location>
</feature>
<dbReference type="OrthoDB" id="9805696at2"/>
<dbReference type="Pfam" id="PF00270">
    <property type="entry name" value="DEAD"/>
    <property type="match status" value="1"/>
</dbReference>
<reference evidence="11 12" key="1">
    <citation type="submission" date="2016-10" db="EMBL/GenBank/DDBJ databases">
        <authorList>
            <person name="de Groot N.N."/>
        </authorList>
    </citation>
    <scope>NUCLEOTIDE SEQUENCE [LARGE SCALE GENOMIC DNA]</scope>
    <source>
        <strain evidence="11 12">DSM 20475</strain>
    </source>
</reference>
<dbReference type="AlphaFoldDB" id="A0A1G6V052"/>
<dbReference type="EMBL" id="FNAF01000003">
    <property type="protein sequence ID" value="SDD46316.1"/>
    <property type="molecule type" value="Genomic_DNA"/>
</dbReference>
<dbReference type="GO" id="GO:0003724">
    <property type="term" value="F:RNA helicase activity"/>
    <property type="evidence" value="ECO:0007669"/>
    <property type="project" value="UniProtKB-EC"/>
</dbReference>
<dbReference type="GO" id="GO:0016787">
    <property type="term" value="F:hydrolase activity"/>
    <property type="evidence" value="ECO:0007669"/>
    <property type="project" value="UniProtKB-KW"/>
</dbReference>
<gene>
    <name evidence="11" type="ORF">SAMN04489866_103175</name>
</gene>
<dbReference type="CDD" id="cd00268">
    <property type="entry name" value="DEADc"/>
    <property type="match status" value="1"/>
</dbReference>
<dbReference type="RefSeq" id="WP_091791433.1">
    <property type="nucleotide sequence ID" value="NZ_FNAF01000003.1"/>
</dbReference>
<dbReference type="InterPro" id="IPR050547">
    <property type="entry name" value="DEAD_box_RNA_helicases"/>
</dbReference>
<feature type="domain" description="Helicase ATP-binding" evidence="8">
    <location>
        <begin position="33"/>
        <end position="203"/>
    </location>
</feature>
<keyword evidence="12" id="KW-1185">Reference proteome</keyword>
<dbReference type="Proteomes" id="UP000198995">
    <property type="component" value="Unassembled WGS sequence"/>
</dbReference>
<dbReference type="InterPro" id="IPR001650">
    <property type="entry name" value="Helicase_C-like"/>
</dbReference>
<evidence type="ECO:0000256" key="3">
    <source>
        <dbReference type="ARBA" id="ARBA00022801"/>
    </source>
</evidence>
<dbReference type="EC" id="3.6.4.13" evidence="1"/>